<dbReference type="InterPro" id="IPR055769">
    <property type="entry name" value="DUF7345"/>
</dbReference>
<dbReference type="RefSeq" id="WP_070365637.1">
    <property type="nucleotide sequence ID" value="NZ_CP016070.1"/>
</dbReference>
<protein>
    <recommendedName>
        <fullName evidence="6">HTH iclR-type domain-containing protein</fullName>
    </recommendedName>
</protein>
<feature type="compositionally biased region" description="Low complexity" evidence="1">
    <location>
        <begin position="241"/>
        <end position="262"/>
    </location>
</feature>
<evidence type="ECO:0008006" key="6">
    <source>
        <dbReference type="Google" id="ProtNLM"/>
    </source>
</evidence>
<dbReference type="PATRIC" id="fig|1855411.3.peg.1824"/>
<evidence type="ECO:0000259" key="2">
    <source>
        <dbReference type="Pfam" id="PF24034"/>
    </source>
</evidence>
<feature type="domain" description="DUF7343" evidence="2">
    <location>
        <begin position="275"/>
        <end position="336"/>
    </location>
</feature>
<dbReference type="KEGG" id="halh:HTSR_1814"/>
<dbReference type="AlphaFoldDB" id="A0A1D8S6J8"/>
<name>A0A1D8S6J8_9EURY</name>
<evidence type="ECO:0000256" key="1">
    <source>
        <dbReference type="SAM" id="MobiDB-lite"/>
    </source>
</evidence>
<feature type="domain" description="DUF7345" evidence="3">
    <location>
        <begin position="34"/>
        <end position="162"/>
    </location>
</feature>
<accession>A0A1D8S6J8</accession>
<dbReference type="Pfam" id="PF24034">
    <property type="entry name" value="DUF7343"/>
    <property type="match status" value="1"/>
</dbReference>
<dbReference type="InterPro" id="IPR055767">
    <property type="entry name" value="DUF7343"/>
</dbReference>
<evidence type="ECO:0000313" key="4">
    <source>
        <dbReference type="EMBL" id="AOW80980.1"/>
    </source>
</evidence>
<gene>
    <name evidence="4" type="ORF">HTSR_1814</name>
</gene>
<dbReference type="Proteomes" id="UP000185608">
    <property type="component" value="Chromosome"/>
</dbReference>
<dbReference type="EMBL" id="CP016070">
    <property type="protein sequence ID" value="AOW80980.1"/>
    <property type="molecule type" value="Genomic_DNA"/>
</dbReference>
<dbReference type="Pfam" id="PF24036">
    <property type="entry name" value="DUF7345"/>
    <property type="match status" value="1"/>
</dbReference>
<dbReference type="STRING" id="1873524.HSR6_1883"/>
<dbReference type="SUPFAM" id="SSF46785">
    <property type="entry name" value="Winged helix' DNA-binding domain"/>
    <property type="match status" value="1"/>
</dbReference>
<sequence length="341" mass="36048">MRRALLVGVLLALLLGVAAPAAATPTHEETTFAVEIQETGDAVWTVSTSYTLESDADRAAFDQLRSEFEAGTGPGPSVDTFRSAADQVAAQTDRDMEITAVDRSSSVTESENVTGTLTLTFTWTNFAVVTEKQVSVESAFAGGWFGDLAADQTLTIEPPSGYRVQTATPSTDIVDGALCWNGPQQFEAGEPGVVFETVTVPGIGLDPMVALGLLAAVVGGGLLLLGWRNGYLGGLGIGTAAPEESDETTPPTDEPPAAGAGEQSESDTAAVDTDLLSDEERVERLLRENDGRMKQARIVEETRWSNAKVSQLLSAMEAAGRVEKLRIGRENLISLPEESEE</sequence>
<dbReference type="GeneID" id="29829804"/>
<evidence type="ECO:0000259" key="3">
    <source>
        <dbReference type="Pfam" id="PF24036"/>
    </source>
</evidence>
<reference evidence="4 5" key="1">
    <citation type="submission" date="2016-06" db="EMBL/GenBank/DDBJ databases">
        <title>Discovery of anaerobic lithoheterotrophic haloarchaeon capable of sulfur respiration by hydrogen and formate.</title>
        <authorList>
            <person name="Sorokin D.Y."/>
            <person name="Kublanov I.V."/>
            <person name="Roman P."/>
            <person name="Sinninghe Damste J.S."/>
            <person name="Golyshin P.N."/>
            <person name="Rojo D."/>
            <person name="Ciordia S."/>
            <person name="Mena Md.C."/>
            <person name="Ferrer M."/>
            <person name="Smedile F."/>
            <person name="Messina E."/>
            <person name="La Cono V."/>
            <person name="Yakimov M.M."/>
        </authorList>
    </citation>
    <scope>NUCLEOTIDE SEQUENCE [LARGE SCALE GENOMIC DNA]</scope>
    <source>
        <strain evidence="4 5">HTSR1</strain>
    </source>
</reference>
<dbReference type="InterPro" id="IPR036390">
    <property type="entry name" value="WH_DNA-bd_sf"/>
</dbReference>
<proteinExistence type="predicted"/>
<organism evidence="4 5">
    <name type="scientific">Halodesulfurarchaeum formicicum</name>
    <dbReference type="NCBI Taxonomy" id="1873524"/>
    <lineage>
        <taxon>Archaea</taxon>
        <taxon>Methanobacteriati</taxon>
        <taxon>Methanobacteriota</taxon>
        <taxon>Stenosarchaea group</taxon>
        <taxon>Halobacteria</taxon>
        <taxon>Halobacteriales</taxon>
        <taxon>Halobacteriaceae</taxon>
        <taxon>Halodesulfurarchaeum</taxon>
    </lineage>
</organism>
<evidence type="ECO:0000313" key="5">
    <source>
        <dbReference type="Proteomes" id="UP000185608"/>
    </source>
</evidence>
<feature type="region of interest" description="Disordered" evidence="1">
    <location>
        <begin position="241"/>
        <end position="278"/>
    </location>
</feature>